<proteinExistence type="inferred from homology"/>
<evidence type="ECO:0000313" key="12">
    <source>
        <dbReference type="EMBL" id="ARD23759.1"/>
    </source>
</evidence>
<evidence type="ECO:0000256" key="8">
    <source>
        <dbReference type="PROSITE-ProRule" id="PRU00284"/>
    </source>
</evidence>
<feature type="transmembrane region" description="Helical" evidence="9">
    <location>
        <begin position="201"/>
        <end position="223"/>
    </location>
</feature>
<dbReference type="CDD" id="cd11386">
    <property type="entry name" value="MCP_signal"/>
    <property type="match status" value="1"/>
</dbReference>
<dbReference type="PROSITE" id="PS50885">
    <property type="entry name" value="HAMP"/>
    <property type="match status" value="1"/>
</dbReference>
<dbReference type="InterPro" id="IPR033480">
    <property type="entry name" value="sCache_2"/>
</dbReference>
<protein>
    <submittedName>
        <fullName evidence="12">Methyl-accepting chemotaxis sensory transducer</fullName>
    </submittedName>
</protein>
<dbReference type="PROSITE" id="PS50111">
    <property type="entry name" value="CHEMOTAXIS_TRANSDUC_2"/>
    <property type="match status" value="1"/>
</dbReference>
<evidence type="ECO:0000256" key="9">
    <source>
        <dbReference type="SAM" id="Phobius"/>
    </source>
</evidence>
<evidence type="ECO:0000259" key="11">
    <source>
        <dbReference type="PROSITE" id="PS50885"/>
    </source>
</evidence>
<dbReference type="Pfam" id="PF17200">
    <property type="entry name" value="sCache_2"/>
    <property type="match status" value="1"/>
</dbReference>
<keyword evidence="3 9" id="KW-0812">Transmembrane</keyword>
<dbReference type="Pfam" id="PF00015">
    <property type="entry name" value="MCPsignal"/>
    <property type="match status" value="1"/>
</dbReference>
<comment type="similarity">
    <text evidence="7">Belongs to the methyl-accepting chemotaxis (MCP) protein family.</text>
</comment>
<keyword evidence="6 8" id="KW-0807">Transducer</keyword>
<feature type="domain" description="Methyl-accepting transducer" evidence="10">
    <location>
        <begin position="283"/>
        <end position="519"/>
    </location>
</feature>
<evidence type="ECO:0000313" key="13">
    <source>
        <dbReference type="Proteomes" id="UP000191820"/>
    </source>
</evidence>
<feature type="domain" description="HAMP" evidence="11">
    <location>
        <begin position="224"/>
        <end position="278"/>
    </location>
</feature>
<keyword evidence="4 9" id="KW-1133">Transmembrane helix</keyword>
<dbReference type="CDD" id="cd06225">
    <property type="entry name" value="HAMP"/>
    <property type="match status" value="1"/>
</dbReference>
<dbReference type="InterPro" id="IPR004089">
    <property type="entry name" value="MCPsignal_dom"/>
</dbReference>
<dbReference type="InterPro" id="IPR003660">
    <property type="entry name" value="HAMP_dom"/>
</dbReference>
<dbReference type="Proteomes" id="UP000191820">
    <property type="component" value="Chromosome"/>
</dbReference>
<evidence type="ECO:0000256" key="1">
    <source>
        <dbReference type="ARBA" id="ARBA00004651"/>
    </source>
</evidence>
<dbReference type="Gene3D" id="1.10.287.950">
    <property type="entry name" value="Methyl-accepting chemotaxis protein"/>
    <property type="match status" value="1"/>
</dbReference>
<dbReference type="SUPFAM" id="SSF58104">
    <property type="entry name" value="Methyl-accepting chemotaxis protein (MCP) signaling domain"/>
    <property type="match status" value="1"/>
</dbReference>
<dbReference type="SMART" id="SM01049">
    <property type="entry name" value="Cache_2"/>
    <property type="match status" value="1"/>
</dbReference>
<evidence type="ECO:0000256" key="7">
    <source>
        <dbReference type="ARBA" id="ARBA00029447"/>
    </source>
</evidence>
<sequence>MMSNLSLRNKLLGLALIPLTFILAVMLSIYYFTEKSALEEDIQHFRSELIAERNNQMKEQLEIATAVYEYQRSLGDNGNFKAALRTLRFGSAGYFYIYDDSGLSIFHGVNDSLEGQNKIDMADPNGTKIVVGLLDAAKSGKGSFTYFYRKPGSNELVEKLGYAVMLPNSNWMLGTGAYIDDIEASITEYRQYTQEKMNEQVGMFLLLAIILALVTGMIVVFASHKMVSPIQNMAESLNDIAKGEGDLTKRLTVSGKDEIAQLGLAFNLFVEKLQAIITEVSGATDEVKGAAKTINDQTVTISNQLYSHNSEVDQIVTAITEMSATANDVAQNTNSVAEATDDASDYVLKAQECVDISLNEVSQLMNQIDSAADNISSLSEQSKKINSVLSVIGGIAEQTNLLALNAAIEAARAGEQGRGFAVVADEVRSLASRTQASTVEINEMLSELHKLVGQAVDAMEQSQKSGVRSVDSSKAISESLGAVTSSMTSINDMSTQIATAATEQSSVTEEINRNITSVQEIVNELLSSSQQAAEVSTSVASSGDYLSTLVSQFKV</sequence>
<dbReference type="SMART" id="SM00283">
    <property type="entry name" value="MA"/>
    <property type="match status" value="1"/>
</dbReference>
<evidence type="ECO:0000256" key="6">
    <source>
        <dbReference type="ARBA" id="ARBA00023224"/>
    </source>
</evidence>
<evidence type="ECO:0000256" key="5">
    <source>
        <dbReference type="ARBA" id="ARBA00023136"/>
    </source>
</evidence>
<keyword evidence="13" id="KW-1185">Reference proteome</keyword>
<name>A0ABN4YMK3_9GAMM</name>
<feature type="transmembrane region" description="Helical" evidence="9">
    <location>
        <begin position="12"/>
        <end position="32"/>
    </location>
</feature>
<gene>
    <name evidence="12" type="ORF">SJ2017_3510</name>
</gene>
<evidence type="ECO:0000256" key="3">
    <source>
        <dbReference type="ARBA" id="ARBA00022692"/>
    </source>
</evidence>
<evidence type="ECO:0000256" key="2">
    <source>
        <dbReference type="ARBA" id="ARBA00022475"/>
    </source>
</evidence>
<keyword evidence="2" id="KW-1003">Cell membrane</keyword>
<reference evidence="12 13" key="1">
    <citation type="submission" date="2017-03" db="EMBL/GenBank/DDBJ databases">
        <title>Genome sequencing of Shewanella japonica KCTC 22435.</title>
        <authorList>
            <person name="Kim K.M."/>
        </authorList>
    </citation>
    <scope>NUCLEOTIDE SEQUENCE [LARGE SCALE GENOMIC DNA]</scope>
    <source>
        <strain evidence="12 13">KCTC 22435</strain>
    </source>
</reference>
<keyword evidence="5 9" id="KW-0472">Membrane</keyword>
<dbReference type="Gene3D" id="3.30.450.20">
    <property type="entry name" value="PAS domain"/>
    <property type="match status" value="1"/>
</dbReference>
<comment type="subcellular location">
    <subcellularLocation>
        <location evidence="1">Cell membrane</location>
        <topology evidence="1">Multi-pass membrane protein</topology>
    </subcellularLocation>
</comment>
<evidence type="ECO:0000256" key="4">
    <source>
        <dbReference type="ARBA" id="ARBA00022989"/>
    </source>
</evidence>
<evidence type="ECO:0000259" key="10">
    <source>
        <dbReference type="PROSITE" id="PS50111"/>
    </source>
</evidence>
<organism evidence="12 13">
    <name type="scientific">Shewanella japonica</name>
    <dbReference type="NCBI Taxonomy" id="93973"/>
    <lineage>
        <taxon>Bacteria</taxon>
        <taxon>Pseudomonadati</taxon>
        <taxon>Pseudomonadota</taxon>
        <taxon>Gammaproteobacteria</taxon>
        <taxon>Alteromonadales</taxon>
        <taxon>Shewanellaceae</taxon>
        <taxon>Shewanella</taxon>
    </lineage>
</organism>
<dbReference type="PANTHER" id="PTHR32089:SF55">
    <property type="entry name" value="METHYL ACCEPTING SENSORY TRANSDUCER WITH CACHE_2 SMALL MOLECULE BINDING DOMAIN"/>
    <property type="match status" value="1"/>
</dbReference>
<accession>A0ABN4YMK3</accession>
<dbReference type="Pfam" id="PF00672">
    <property type="entry name" value="HAMP"/>
    <property type="match status" value="1"/>
</dbReference>
<dbReference type="PANTHER" id="PTHR32089">
    <property type="entry name" value="METHYL-ACCEPTING CHEMOTAXIS PROTEIN MCPB"/>
    <property type="match status" value="1"/>
</dbReference>
<dbReference type="EMBL" id="CP020472">
    <property type="protein sequence ID" value="ARD23759.1"/>
    <property type="molecule type" value="Genomic_DNA"/>
</dbReference>
<dbReference type="SMART" id="SM00304">
    <property type="entry name" value="HAMP"/>
    <property type="match status" value="1"/>
</dbReference>